<proteinExistence type="inferred from homology"/>
<evidence type="ECO:0000313" key="3">
    <source>
        <dbReference type="Proteomes" id="UP001241603"/>
    </source>
</evidence>
<dbReference type="RefSeq" id="WP_266350332.1">
    <property type="nucleotide sequence ID" value="NZ_JAPKNG010000005.1"/>
</dbReference>
<protein>
    <submittedName>
        <fullName evidence="2">Enamine deaminase RidA (YjgF/YER057c/UK114 family)</fullName>
    </submittedName>
</protein>
<dbReference type="Proteomes" id="UP001241603">
    <property type="component" value="Unassembled WGS sequence"/>
</dbReference>
<dbReference type="InterPro" id="IPR006175">
    <property type="entry name" value="YjgF/YER057c/UK114"/>
</dbReference>
<organism evidence="2 3">
    <name type="scientific">Kaistia dalseonensis</name>
    <dbReference type="NCBI Taxonomy" id="410840"/>
    <lineage>
        <taxon>Bacteria</taxon>
        <taxon>Pseudomonadati</taxon>
        <taxon>Pseudomonadota</taxon>
        <taxon>Alphaproteobacteria</taxon>
        <taxon>Hyphomicrobiales</taxon>
        <taxon>Kaistiaceae</taxon>
        <taxon>Kaistia</taxon>
    </lineage>
</organism>
<accession>A0ABU0HD85</accession>
<name>A0ABU0HD85_9HYPH</name>
<evidence type="ECO:0000313" key="2">
    <source>
        <dbReference type="EMBL" id="MDQ0439454.1"/>
    </source>
</evidence>
<comment type="caution">
    <text evidence="2">The sequence shown here is derived from an EMBL/GenBank/DDBJ whole genome shotgun (WGS) entry which is preliminary data.</text>
</comment>
<dbReference type="InterPro" id="IPR035959">
    <property type="entry name" value="RutC-like_sf"/>
</dbReference>
<keyword evidence="3" id="KW-1185">Reference proteome</keyword>
<comment type="similarity">
    <text evidence="1">Belongs to the RutC family.</text>
</comment>
<reference evidence="2 3" key="1">
    <citation type="submission" date="2023-07" db="EMBL/GenBank/DDBJ databases">
        <title>Genomic Encyclopedia of Type Strains, Phase IV (KMG-IV): sequencing the most valuable type-strain genomes for metagenomic binning, comparative biology and taxonomic classification.</title>
        <authorList>
            <person name="Goeker M."/>
        </authorList>
    </citation>
    <scope>NUCLEOTIDE SEQUENCE [LARGE SCALE GENOMIC DNA]</scope>
    <source>
        <strain evidence="2 3">B6-8</strain>
    </source>
</reference>
<dbReference type="PANTHER" id="PTHR11803:SF58">
    <property type="entry name" value="PROTEIN HMF1-RELATED"/>
    <property type="match status" value="1"/>
</dbReference>
<dbReference type="Pfam" id="PF01042">
    <property type="entry name" value="Ribonuc_L-PSP"/>
    <property type="match status" value="1"/>
</dbReference>
<dbReference type="CDD" id="cd00448">
    <property type="entry name" value="YjgF_YER057c_UK114_family"/>
    <property type="match status" value="1"/>
</dbReference>
<gene>
    <name evidence="2" type="ORF">QO014_003855</name>
</gene>
<dbReference type="Gene3D" id="3.30.1330.40">
    <property type="entry name" value="RutC-like"/>
    <property type="match status" value="1"/>
</dbReference>
<dbReference type="EMBL" id="JAUSVO010000005">
    <property type="protein sequence ID" value="MDQ0439454.1"/>
    <property type="molecule type" value="Genomic_DNA"/>
</dbReference>
<dbReference type="PANTHER" id="PTHR11803">
    <property type="entry name" value="2-IMINOBUTANOATE/2-IMINOPROPANOATE DEAMINASE RIDA"/>
    <property type="match status" value="1"/>
</dbReference>
<dbReference type="SUPFAM" id="SSF55298">
    <property type="entry name" value="YjgF-like"/>
    <property type="match status" value="1"/>
</dbReference>
<sequence>MNKSVVPPDIRAPFGRYSHGVEVPAGSRFVYTSGQLGVRADDSVPETIEEQAEICFQAIGRILAAADMDYGDIVRLSAFVTQREDMRRYMAVRDLYVRDPLPASTLFIVSGFTRPEFLVEVEAVAAKAG</sequence>
<evidence type="ECO:0000256" key="1">
    <source>
        <dbReference type="ARBA" id="ARBA00010552"/>
    </source>
</evidence>